<dbReference type="AlphaFoldDB" id="A0A0E9WAM1"/>
<evidence type="ECO:0000313" key="2">
    <source>
        <dbReference type="EMBL" id="JAH86538.1"/>
    </source>
</evidence>
<protein>
    <submittedName>
        <fullName evidence="2">Uncharacterized protein</fullName>
    </submittedName>
</protein>
<name>A0A0E9WAM1_ANGAN</name>
<reference evidence="2" key="2">
    <citation type="journal article" date="2015" name="Fish Shellfish Immunol.">
        <title>Early steps in the European eel (Anguilla anguilla)-Vibrio vulnificus interaction in the gills: Role of the RtxA13 toxin.</title>
        <authorList>
            <person name="Callol A."/>
            <person name="Pajuelo D."/>
            <person name="Ebbesson L."/>
            <person name="Teles M."/>
            <person name="MacKenzie S."/>
            <person name="Amaro C."/>
        </authorList>
    </citation>
    <scope>NUCLEOTIDE SEQUENCE</scope>
</reference>
<proteinExistence type="predicted"/>
<sequence length="27" mass="3050">MIMNAQRKMKYASPPMVSPKPASELWG</sequence>
<evidence type="ECO:0000256" key="1">
    <source>
        <dbReference type="SAM" id="MobiDB-lite"/>
    </source>
</evidence>
<organism evidence="2">
    <name type="scientific">Anguilla anguilla</name>
    <name type="common">European freshwater eel</name>
    <name type="synonym">Muraena anguilla</name>
    <dbReference type="NCBI Taxonomy" id="7936"/>
    <lineage>
        <taxon>Eukaryota</taxon>
        <taxon>Metazoa</taxon>
        <taxon>Chordata</taxon>
        <taxon>Craniata</taxon>
        <taxon>Vertebrata</taxon>
        <taxon>Euteleostomi</taxon>
        <taxon>Actinopterygii</taxon>
        <taxon>Neopterygii</taxon>
        <taxon>Teleostei</taxon>
        <taxon>Anguilliformes</taxon>
        <taxon>Anguillidae</taxon>
        <taxon>Anguilla</taxon>
    </lineage>
</organism>
<accession>A0A0E9WAM1</accession>
<dbReference type="EMBL" id="GBXM01022039">
    <property type="protein sequence ID" value="JAH86538.1"/>
    <property type="molecule type" value="Transcribed_RNA"/>
</dbReference>
<feature type="region of interest" description="Disordered" evidence="1">
    <location>
        <begin position="1"/>
        <end position="27"/>
    </location>
</feature>
<reference evidence="2" key="1">
    <citation type="submission" date="2014-11" db="EMBL/GenBank/DDBJ databases">
        <authorList>
            <person name="Amaro Gonzalez C."/>
        </authorList>
    </citation>
    <scope>NUCLEOTIDE SEQUENCE</scope>
</reference>